<name>A0AAV5JJ83_9ROSI</name>
<sequence>MVPGGFIPARKIGAANGEKVVLPFTLPSVEKGEAKAIIGGDKEKGKKVTEVINSDSNESNSHQSSSNDALSESENGSKQRGKVANSQGSIDMNRVAPEEFESDVGNASKKSVSSKGKMDTSTPVMSLAKKVFCPDEAEHSG</sequence>
<dbReference type="AlphaFoldDB" id="A0AAV5JJ83"/>
<reference evidence="2 3" key="1">
    <citation type="journal article" date="2021" name="Commun. Biol.">
        <title>The genome of Shorea leprosula (Dipterocarpaceae) highlights the ecological relevance of drought in aseasonal tropical rainforests.</title>
        <authorList>
            <person name="Ng K.K.S."/>
            <person name="Kobayashi M.J."/>
            <person name="Fawcett J.A."/>
            <person name="Hatakeyama M."/>
            <person name="Paape T."/>
            <person name="Ng C.H."/>
            <person name="Ang C.C."/>
            <person name="Tnah L.H."/>
            <person name="Lee C.T."/>
            <person name="Nishiyama T."/>
            <person name="Sese J."/>
            <person name="O'Brien M.J."/>
            <person name="Copetti D."/>
            <person name="Mohd Noor M.I."/>
            <person name="Ong R.C."/>
            <person name="Putra M."/>
            <person name="Sireger I.Z."/>
            <person name="Indrioko S."/>
            <person name="Kosugi Y."/>
            <person name="Izuno A."/>
            <person name="Isagi Y."/>
            <person name="Lee S.L."/>
            <person name="Shimizu K.K."/>
        </authorList>
    </citation>
    <scope>NUCLEOTIDE SEQUENCE [LARGE SCALE GENOMIC DNA]</scope>
    <source>
        <strain evidence="2">214</strain>
    </source>
</reference>
<accession>A0AAV5JJ83</accession>
<gene>
    <name evidence="2" type="ORF">SLEP1_g22281</name>
</gene>
<keyword evidence="3" id="KW-1185">Reference proteome</keyword>
<dbReference type="Proteomes" id="UP001054252">
    <property type="component" value="Unassembled WGS sequence"/>
</dbReference>
<comment type="caution">
    <text evidence="2">The sequence shown here is derived from an EMBL/GenBank/DDBJ whole genome shotgun (WGS) entry which is preliminary data.</text>
</comment>
<dbReference type="EMBL" id="BPVZ01000033">
    <property type="protein sequence ID" value="GKV10991.1"/>
    <property type="molecule type" value="Genomic_DNA"/>
</dbReference>
<evidence type="ECO:0000256" key="1">
    <source>
        <dbReference type="SAM" id="MobiDB-lite"/>
    </source>
</evidence>
<feature type="compositionally biased region" description="Polar residues" evidence="1">
    <location>
        <begin position="108"/>
        <end position="124"/>
    </location>
</feature>
<evidence type="ECO:0000313" key="3">
    <source>
        <dbReference type="Proteomes" id="UP001054252"/>
    </source>
</evidence>
<proteinExistence type="predicted"/>
<organism evidence="2 3">
    <name type="scientific">Rubroshorea leprosula</name>
    <dbReference type="NCBI Taxonomy" id="152421"/>
    <lineage>
        <taxon>Eukaryota</taxon>
        <taxon>Viridiplantae</taxon>
        <taxon>Streptophyta</taxon>
        <taxon>Embryophyta</taxon>
        <taxon>Tracheophyta</taxon>
        <taxon>Spermatophyta</taxon>
        <taxon>Magnoliopsida</taxon>
        <taxon>eudicotyledons</taxon>
        <taxon>Gunneridae</taxon>
        <taxon>Pentapetalae</taxon>
        <taxon>rosids</taxon>
        <taxon>malvids</taxon>
        <taxon>Malvales</taxon>
        <taxon>Dipterocarpaceae</taxon>
        <taxon>Rubroshorea</taxon>
    </lineage>
</organism>
<evidence type="ECO:0000313" key="2">
    <source>
        <dbReference type="EMBL" id="GKV10991.1"/>
    </source>
</evidence>
<feature type="compositionally biased region" description="Polar residues" evidence="1">
    <location>
        <begin position="68"/>
        <end position="90"/>
    </location>
</feature>
<feature type="region of interest" description="Disordered" evidence="1">
    <location>
        <begin position="52"/>
        <end position="141"/>
    </location>
</feature>
<feature type="compositionally biased region" description="Basic and acidic residues" evidence="1">
    <location>
        <begin position="132"/>
        <end position="141"/>
    </location>
</feature>
<protein>
    <submittedName>
        <fullName evidence="2">Uncharacterized protein</fullName>
    </submittedName>
</protein>
<feature type="compositionally biased region" description="Low complexity" evidence="1">
    <location>
        <begin position="53"/>
        <end position="67"/>
    </location>
</feature>